<accession>A0A3Q7JXB2</accession>
<evidence type="ECO:0000313" key="2">
    <source>
        <dbReference type="Proteomes" id="UP000004994"/>
    </source>
</evidence>
<proteinExistence type="predicted"/>
<evidence type="ECO:0000313" key="1">
    <source>
        <dbReference type="EnsemblPlants" id="Solyc12g062440.1.1.1"/>
    </source>
</evidence>
<dbReference type="STRING" id="4081.A0A3Q7JXB2"/>
<dbReference type="PaxDb" id="4081-Solyc12g062440.1.1"/>
<dbReference type="InParanoid" id="A0A3Q7JXB2"/>
<name>A0A3Q7JXB2_SOLLC</name>
<dbReference type="Gramene" id="Solyc12g062440.1.1">
    <property type="protein sequence ID" value="Solyc12g062440.1.1.1"/>
    <property type="gene ID" value="Solyc12g062440.1"/>
</dbReference>
<dbReference type="Proteomes" id="UP000004994">
    <property type="component" value="Chromosome 12"/>
</dbReference>
<dbReference type="EnsemblPlants" id="Solyc12g062440.1.1">
    <property type="protein sequence ID" value="Solyc12g062440.1.1.1"/>
    <property type="gene ID" value="Solyc12g062440.1"/>
</dbReference>
<protein>
    <submittedName>
        <fullName evidence="1">Uncharacterized protein</fullName>
    </submittedName>
</protein>
<keyword evidence="2" id="KW-1185">Reference proteome</keyword>
<dbReference type="AlphaFoldDB" id="A0A3Q7JXB2"/>
<reference evidence="1" key="2">
    <citation type="submission" date="2019-01" db="UniProtKB">
        <authorList>
            <consortium name="EnsemblPlants"/>
        </authorList>
    </citation>
    <scope>IDENTIFICATION</scope>
    <source>
        <strain evidence="1">cv. Heinz 1706</strain>
    </source>
</reference>
<organism evidence="1">
    <name type="scientific">Solanum lycopersicum</name>
    <name type="common">Tomato</name>
    <name type="synonym">Lycopersicon esculentum</name>
    <dbReference type="NCBI Taxonomy" id="4081"/>
    <lineage>
        <taxon>Eukaryota</taxon>
        <taxon>Viridiplantae</taxon>
        <taxon>Streptophyta</taxon>
        <taxon>Embryophyta</taxon>
        <taxon>Tracheophyta</taxon>
        <taxon>Spermatophyta</taxon>
        <taxon>Magnoliopsida</taxon>
        <taxon>eudicotyledons</taxon>
        <taxon>Gunneridae</taxon>
        <taxon>Pentapetalae</taxon>
        <taxon>asterids</taxon>
        <taxon>lamiids</taxon>
        <taxon>Solanales</taxon>
        <taxon>Solanaceae</taxon>
        <taxon>Solanoideae</taxon>
        <taxon>Solaneae</taxon>
        <taxon>Solanum</taxon>
        <taxon>Solanum subgen. Lycopersicon</taxon>
    </lineage>
</organism>
<reference evidence="1" key="1">
    <citation type="journal article" date="2012" name="Nature">
        <title>The tomato genome sequence provides insights into fleshy fruit evolution.</title>
        <authorList>
            <consortium name="Tomato Genome Consortium"/>
        </authorList>
    </citation>
    <scope>NUCLEOTIDE SEQUENCE [LARGE SCALE GENOMIC DNA]</scope>
    <source>
        <strain evidence="1">cv. Heinz 1706</strain>
    </source>
</reference>
<sequence>MSFVTFKFDGDDISEYACRNVSYEHDDENEFCDVYDGPYENGNGTIFYDGHSYVDSWDNEQDSGENYYSKDNFEMNGTYDSCDDVEGV</sequence>